<evidence type="ECO:0000256" key="7">
    <source>
        <dbReference type="HAMAP-Rule" id="MF_00109"/>
    </source>
</evidence>
<dbReference type="Pfam" id="PF01202">
    <property type="entry name" value="SKI"/>
    <property type="match status" value="1"/>
</dbReference>
<evidence type="ECO:0000256" key="1">
    <source>
        <dbReference type="ARBA" id="ARBA00022605"/>
    </source>
</evidence>
<feature type="binding site" evidence="7">
    <location>
        <begin position="20"/>
        <end position="25"/>
    </location>
    <ligand>
        <name>ATP</name>
        <dbReference type="ChEBI" id="CHEBI:30616"/>
    </ligand>
</feature>
<keyword evidence="1 7" id="KW-0028">Amino-acid biosynthesis</keyword>
<feature type="binding site" evidence="7">
    <location>
        <position position="42"/>
    </location>
    <ligand>
        <name>substrate</name>
    </ligand>
</feature>
<comment type="subcellular location">
    <subcellularLocation>
        <location evidence="7">Cytoplasm</location>
    </subcellularLocation>
</comment>
<keyword evidence="6 7" id="KW-0057">Aromatic amino acid biosynthesis</keyword>
<keyword evidence="4 7" id="KW-0418">Kinase</keyword>
<keyword evidence="7" id="KW-0479">Metal-binding</keyword>
<dbReference type="GO" id="GO:0009423">
    <property type="term" value="P:chorismate biosynthetic process"/>
    <property type="evidence" value="ECO:0007669"/>
    <property type="project" value="UniProtKB-UniRule"/>
</dbReference>
<keyword evidence="7" id="KW-0963">Cytoplasm</keyword>
<comment type="cofactor">
    <cofactor evidence="7">
        <name>Mg(2+)</name>
        <dbReference type="ChEBI" id="CHEBI:18420"/>
    </cofactor>
    <text evidence="7">Binds 1 Mg(2+) ion per subunit.</text>
</comment>
<dbReference type="UniPathway" id="UPA00053">
    <property type="reaction ID" value="UER00088"/>
</dbReference>
<dbReference type="PANTHER" id="PTHR21087">
    <property type="entry name" value="SHIKIMATE KINASE"/>
    <property type="match status" value="1"/>
</dbReference>
<dbReference type="InterPro" id="IPR027417">
    <property type="entry name" value="P-loop_NTPase"/>
</dbReference>
<dbReference type="PRINTS" id="PR01100">
    <property type="entry name" value="SHIKIMTKNASE"/>
</dbReference>
<gene>
    <name evidence="7" type="primary">aroK</name>
    <name evidence="8" type="ORF">AVDCRST_MAG81-1627</name>
</gene>
<dbReference type="GO" id="GO:0000287">
    <property type="term" value="F:magnesium ion binding"/>
    <property type="evidence" value="ECO:0007669"/>
    <property type="project" value="UniProtKB-UniRule"/>
</dbReference>
<dbReference type="GO" id="GO:0009073">
    <property type="term" value="P:aromatic amino acid family biosynthetic process"/>
    <property type="evidence" value="ECO:0007669"/>
    <property type="project" value="UniProtKB-KW"/>
</dbReference>
<comment type="similarity">
    <text evidence="7">Belongs to the shikimate kinase family.</text>
</comment>
<feature type="binding site" evidence="7">
    <location>
        <position position="66"/>
    </location>
    <ligand>
        <name>substrate</name>
    </ligand>
</feature>
<comment type="pathway">
    <text evidence="7">Metabolic intermediate biosynthesis; chorismate biosynthesis; chorismate from D-erythrose 4-phosphate and phosphoenolpyruvate: step 5/7.</text>
</comment>
<accession>A0A6J4V714</accession>
<protein>
    <recommendedName>
        <fullName evidence="7">Shikimate kinase</fullName>
        <shortName evidence="7">SK</shortName>
        <ecNumber evidence="7">2.7.1.71</ecNumber>
    </recommendedName>
</protein>
<dbReference type="SUPFAM" id="SSF52540">
    <property type="entry name" value="P-loop containing nucleoside triphosphate hydrolases"/>
    <property type="match status" value="1"/>
</dbReference>
<comment type="function">
    <text evidence="7">Catalyzes the specific phosphorylation of the 3-hydroxyl group of shikimic acid using ATP as a cosubstrate.</text>
</comment>
<dbReference type="Gene3D" id="3.40.50.300">
    <property type="entry name" value="P-loop containing nucleotide triphosphate hydrolases"/>
    <property type="match status" value="1"/>
</dbReference>
<dbReference type="CDD" id="cd00464">
    <property type="entry name" value="SK"/>
    <property type="match status" value="1"/>
</dbReference>
<dbReference type="GO" id="GO:0008652">
    <property type="term" value="P:amino acid biosynthetic process"/>
    <property type="evidence" value="ECO:0007669"/>
    <property type="project" value="UniProtKB-KW"/>
</dbReference>
<feature type="binding site" evidence="7">
    <location>
        <position position="144"/>
    </location>
    <ligand>
        <name>substrate</name>
    </ligand>
</feature>
<feature type="binding site" evidence="7">
    <location>
        <position position="24"/>
    </location>
    <ligand>
        <name>Mg(2+)</name>
        <dbReference type="ChEBI" id="CHEBI:18420"/>
    </ligand>
</feature>
<comment type="subunit">
    <text evidence="7">Monomer.</text>
</comment>
<dbReference type="GO" id="GO:0005829">
    <property type="term" value="C:cytosol"/>
    <property type="evidence" value="ECO:0007669"/>
    <property type="project" value="TreeGrafter"/>
</dbReference>
<dbReference type="EMBL" id="CADCWO010000087">
    <property type="protein sequence ID" value="CAA9570057.1"/>
    <property type="molecule type" value="Genomic_DNA"/>
</dbReference>
<dbReference type="InterPro" id="IPR031322">
    <property type="entry name" value="Shikimate/glucono_kinase"/>
</dbReference>
<organism evidence="8">
    <name type="scientific">uncultured Synechococcales cyanobacterium</name>
    <dbReference type="NCBI Taxonomy" id="1936017"/>
    <lineage>
        <taxon>Bacteria</taxon>
        <taxon>Bacillati</taxon>
        <taxon>Cyanobacteriota</taxon>
        <taxon>Cyanophyceae</taxon>
        <taxon>Synechococcales</taxon>
        <taxon>environmental samples</taxon>
    </lineage>
</organism>
<dbReference type="EC" id="2.7.1.71" evidence="7"/>
<feature type="binding site" evidence="7">
    <location>
        <position position="125"/>
    </location>
    <ligand>
        <name>ATP</name>
        <dbReference type="ChEBI" id="CHEBI:30616"/>
    </ligand>
</feature>
<keyword evidence="5 7" id="KW-0067">ATP-binding</keyword>
<comment type="caution">
    <text evidence="7">Lacks conserved residue(s) required for the propagation of feature annotation.</text>
</comment>
<name>A0A6J4V714_9CYAN</name>
<proteinExistence type="inferred from homology"/>
<keyword evidence="2 7" id="KW-0808">Transferase</keyword>
<dbReference type="PANTHER" id="PTHR21087:SF16">
    <property type="entry name" value="SHIKIMATE KINASE 1, CHLOROPLASTIC"/>
    <property type="match status" value="1"/>
</dbReference>
<feature type="binding site" evidence="7">
    <location>
        <position position="88"/>
    </location>
    <ligand>
        <name>substrate</name>
    </ligand>
</feature>
<dbReference type="AlphaFoldDB" id="A0A6J4V714"/>
<evidence type="ECO:0000313" key="8">
    <source>
        <dbReference type="EMBL" id="CAA9570057.1"/>
    </source>
</evidence>
<reference evidence="8" key="1">
    <citation type="submission" date="2020-02" db="EMBL/GenBank/DDBJ databases">
        <authorList>
            <person name="Meier V. D."/>
        </authorList>
    </citation>
    <scope>NUCLEOTIDE SEQUENCE</scope>
    <source>
        <strain evidence="8">AVDCRST_MAG81</strain>
    </source>
</reference>
<evidence type="ECO:0000256" key="5">
    <source>
        <dbReference type="ARBA" id="ARBA00022840"/>
    </source>
</evidence>
<evidence type="ECO:0000256" key="6">
    <source>
        <dbReference type="ARBA" id="ARBA00023141"/>
    </source>
</evidence>
<evidence type="ECO:0000256" key="4">
    <source>
        <dbReference type="ARBA" id="ARBA00022777"/>
    </source>
</evidence>
<dbReference type="GO" id="GO:0005524">
    <property type="term" value="F:ATP binding"/>
    <property type="evidence" value="ECO:0007669"/>
    <property type="project" value="UniProtKB-UniRule"/>
</dbReference>
<evidence type="ECO:0000256" key="2">
    <source>
        <dbReference type="ARBA" id="ARBA00022679"/>
    </source>
</evidence>
<keyword evidence="7" id="KW-0460">Magnesium</keyword>
<keyword evidence="3 7" id="KW-0547">Nucleotide-binding</keyword>
<comment type="catalytic activity">
    <reaction evidence="7">
        <text>shikimate + ATP = 3-phosphoshikimate + ADP + H(+)</text>
        <dbReference type="Rhea" id="RHEA:13121"/>
        <dbReference type="ChEBI" id="CHEBI:15378"/>
        <dbReference type="ChEBI" id="CHEBI:30616"/>
        <dbReference type="ChEBI" id="CHEBI:36208"/>
        <dbReference type="ChEBI" id="CHEBI:145989"/>
        <dbReference type="ChEBI" id="CHEBI:456216"/>
        <dbReference type="EC" id="2.7.1.71"/>
    </reaction>
</comment>
<evidence type="ECO:0000256" key="3">
    <source>
        <dbReference type="ARBA" id="ARBA00022741"/>
    </source>
</evidence>
<sequence>MTGQALNLKGVNLYLVGLMGVGKTTVGRLLAKKLNYHFFDTDSVIEQLMGQSVTEIFATAGEPEFRRLESQVLSELSAYKNLAIATGGGIVLERLNWSYLHHGLVVWLDVPVQQLHARLKPSTSRPLLQHGDQLTRLQELLEQRRSLYEQADVQVTVAANETAEQVATRVLGEIPKVLRPEALAPQNGISS</sequence>
<dbReference type="HAMAP" id="MF_00109">
    <property type="entry name" value="Shikimate_kinase"/>
    <property type="match status" value="1"/>
</dbReference>
<dbReference type="InterPro" id="IPR000623">
    <property type="entry name" value="Shikimate_kinase/TSH1"/>
</dbReference>
<dbReference type="GO" id="GO:0004765">
    <property type="term" value="F:shikimate kinase activity"/>
    <property type="evidence" value="ECO:0007669"/>
    <property type="project" value="UniProtKB-UniRule"/>
</dbReference>